<evidence type="ECO:0000256" key="1">
    <source>
        <dbReference type="SAM" id="MobiDB-lite"/>
    </source>
</evidence>
<keyword evidence="2" id="KW-1133">Transmembrane helix</keyword>
<organism evidence="3 4">
    <name type="scientific">Microvenator marinus</name>
    <dbReference type="NCBI Taxonomy" id="2600177"/>
    <lineage>
        <taxon>Bacteria</taxon>
        <taxon>Deltaproteobacteria</taxon>
        <taxon>Bradymonadales</taxon>
        <taxon>Microvenatoraceae</taxon>
        <taxon>Microvenator</taxon>
    </lineage>
</organism>
<feature type="transmembrane region" description="Helical" evidence="2">
    <location>
        <begin position="403"/>
        <end position="424"/>
    </location>
</feature>
<keyword evidence="2" id="KW-0472">Membrane</keyword>
<evidence type="ECO:0000256" key="2">
    <source>
        <dbReference type="SAM" id="Phobius"/>
    </source>
</evidence>
<name>A0A5B8XUW3_9DELT</name>
<feature type="compositionally biased region" description="Basic and acidic residues" evidence="1">
    <location>
        <begin position="325"/>
        <end position="336"/>
    </location>
</feature>
<proteinExistence type="predicted"/>
<keyword evidence="2" id="KW-0812">Transmembrane</keyword>
<keyword evidence="4" id="KW-1185">Reference proteome</keyword>
<evidence type="ECO:0000313" key="4">
    <source>
        <dbReference type="Proteomes" id="UP000321595"/>
    </source>
</evidence>
<gene>
    <name evidence="3" type="ORF">FRD01_09735</name>
</gene>
<dbReference type="AlphaFoldDB" id="A0A5B8XUW3"/>
<evidence type="ECO:0000313" key="3">
    <source>
        <dbReference type="EMBL" id="QED27516.1"/>
    </source>
</evidence>
<feature type="compositionally biased region" description="Low complexity" evidence="1">
    <location>
        <begin position="107"/>
        <end position="130"/>
    </location>
</feature>
<dbReference type="EMBL" id="CP042467">
    <property type="protein sequence ID" value="QED27516.1"/>
    <property type="molecule type" value="Genomic_DNA"/>
</dbReference>
<feature type="compositionally biased region" description="Basic and acidic residues" evidence="1">
    <location>
        <begin position="272"/>
        <end position="297"/>
    </location>
</feature>
<dbReference type="KEGG" id="bbae:FRD01_09735"/>
<reference evidence="3 4" key="1">
    <citation type="submission" date="2019-08" db="EMBL/GenBank/DDBJ databases">
        <authorList>
            <person name="Liang Q."/>
        </authorList>
    </citation>
    <scope>NUCLEOTIDE SEQUENCE [LARGE SCALE GENOMIC DNA]</scope>
    <source>
        <strain evidence="3 4">V1718</strain>
    </source>
</reference>
<protein>
    <submittedName>
        <fullName evidence="3">Uncharacterized protein</fullName>
    </submittedName>
</protein>
<sequence>MSSIPSIRVDCTQCKQSFWIKLKTGIIPQAVIACPNCEFAWDLARLDRASVVQRSFKVDEFFARLNGLFQPKSQPPEPSEEIFREAGSSQDSVEEPMDLPEIELEPLSEISEVEPNTPAESPELESLPELGATSSESLREPTSGAMARPDAPLRRSVDTNRYPAVKSDTSGEQAIQEDLSVDSALAKVFQSEDEVTLLTPDAQPQDEPDDAAEPPKEDVTLITPPEPQEPEDISEELAEFMVDFEDETVKEGELQTRPAKPPGLPSPSKTGPPDRDAKLRESLKLPSLKKPELKGKLDLPGLGVSRETKTASSPEKVPSSDDDEHPVLPKLDKPLERPSTGPISLSNDQEQSLEMLRIDDFSSEIAREQADDFFKSSAQVAAAATADEPGDLSDLGPKSKPPYLVIGLAAGVVFLMLVAGIYAWTLT</sequence>
<dbReference type="RefSeq" id="WP_146959201.1">
    <property type="nucleotide sequence ID" value="NZ_CP042467.1"/>
</dbReference>
<accession>A0A5B8XUW3</accession>
<feature type="compositionally biased region" description="Polar residues" evidence="1">
    <location>
        <begin position="341"/>
        <end position="351"/>
    </location>
</feature>
<feature type="region of interest" description="Disordered" evidence="1">
    <location>
        <begin position="192"/>
        <end position="351"/>
    </location>
</feature>
<feature type="region of interest" description="Disordered" evidence="1">
    <location>
        <begin position="68"/>
        <end position="177"/>
    </location>
</feature>
<dbReference type="Proteomes" id="UP000321595">
    <property type="component" value="Chromosome"/>
</dbReference>
<feature type="compositionally biased region" description="Acidic residues" evidence="1">
    <location>
        <begin position="228"/>
        <end position="246"/>
    </location>
</feature>
<feature type="compositionally biased region" description="Acidic residues" evidence="1">
    <location>
        <begin position="92"/>
        <end position="106"/>
    </location>
</feature>